<dbReference type="Proteomes" id="UP001620262">
    <property type="component" value="Unassembled WGS sequence"/>
</dbReference>
<gene>
    <name evidence="3" type="ORF">ACI2JU_19885</name>
</gene>
<reference evidence="3 4" key="1">
    <citation type="submission" date="2024-11" db="EMBL/GenBank/DDBJ databases">
        <title>The Natural Products Discovery Center: Release of the First 8490 Sequenced Strains for Exploring Actinobacteria Biosynthetic Diversity.</title>
        <authorList>
            <person name="Kalkreuter E."/>
            <person name="Kautsar S.A."/>
            <person name="Yang D."/>
            <person name="Bader C.D."/>
            <person name="Teijaro C.N."/>
            <person name="Fluegel L."/>
            <person name="Davis C.M."/>
            <person name="Simpson J.R."/>
            <person name="Lauterbach L."/>
            <person name="Steele A.D."/>
            <person name="Gui C."/>
            <person name="Meng S."/>
            <person name="Li G."/>
            <person name="Viehrig K."/>
            <person name="Ye F."/>
            <person name="Su P."/>
            <person name="Kiefer A.F."/>
            <person name="Nichols A."/>
            <person name="Cepeda A.J."/>
            <person name="Yan W."/>
            <person name="Fan B."/>
            <person name="Jiang Y."/>
            <person name="Adhikari A."/>
            <person name="Zheng C.-J."/>
            <person name="Schuster L."/>
            <person name="Cowan T.M."/>
            <person name="Smanski M.J."/>
            <person name="Chevrette M.G."/>
            <person name="De Carvalho L.P.S."/>
            <person name="Shen B."/>
        </authorList>
    </citation>
    <scope>NUCLEOTIDE SEQUENCE [LARGE SCALE GENOMIC DNA]</scope>
    <source>
        <strain evidence="3 4">NPDC078403</strain>
    </source>
</reference>
<organism evidence="3 4">
    <name type="scientific">Pseudoalteromonas rhizosphaerae</name>
    <dbReference type="NCBI Taxonomy" id="2518973"/>
    <lineage>
        <taxon>Bacteria</taxon>
        <taxon>Pseudomonadati</taxon>
        <taxon>Pseudomonadota</taxon>
        <taxon>Gammaproteobacteria</taxon>
        <taxon>Alteromonadales</taxon>
        <taxon>Pseudoalteromonadaceae</taxon>
        <taxon>Pseudoalteromonas</taxon>
    </lineage>
</organism>
<feature type="region of interest" description="Disordered" evidence="1">
    <location>
        <begin position="169"/>
        <end position="189"/>
    </location>
</feature>
<feature type="transmembrane region" description="Helical" evidence="2">
    <location>
        <begin position="57"/>
        <end position="74"/>
    </location>
</feature>
<dbReference type="RefSeq" id="WP_404676303.1">
    <property type="nucleotide sequence ID" value="NZ_JBJDOT010000036.1"/>
</dbReference>
<evidence type="ECO:0000313" key="3">
    <source>
        <dbReference type="EMBL" id="MFK3866113.1"/>
    </source>
</evidence>
<evidence type="ECO:0000256" key="2">
    <source>
        <dbReference type="SAM" id="Phobius"/>
    </source>
</evidence>
<comment type="caution">
    <text evidence="3">The sequence shown here is derived from an EMBL/GenBank/DDBJ whole genome shotgun (WGS) entry which is preliminary data.</text>
</comment>
<dbReference type="EMBL" id="JBJDOT010000036">
    <property type="protein sequence ID" value="MFK3866113.1"/>
    <property type="molecule type" value="Genomic_DNA"/>
</dbReference>
<accession>A0ABW8L259</accession>
<name>A0ABW8L259_9GAMM</name>
<feature type="transmembrane region" description="Helical" evidence="2">
    <location>
        <begin position="209"/>
        <end position="227"/>
    </location>
</feature>
<keyword evidence="2" id="KW-0812">Transmembrane</keyword>
<protein>
    <submittedName>
        <fullName evidence="3">Uncharacterized protein</fullName>
    </submittedName>
</protein>
<keyword evidence="2" id="KW-1133">Transmembrane helix</keyword>
<feature type="transmembrane region" description="Helical" evidence="2">
    <location>
        <begin position="31"/>
        <end position="51"/>
    </location>
</feature>
<evidence type="ECO:0000256" key="1">
    <source>
        <dbReference type="SAM" id="MobiDB-lite"/>
    </source>
</evidence>
<sequence>MQHSNLPKNVKFHIKNTYLPNKVKLRTQGHLNIIAIRAILTFIVPFCGVVGYFTESIFYGICFAPLFLSLVFAYSRSHYLVLDIETGKAYKEKLFLAKATSKKILKNLNDVEVLVQQIPGLADKYQIALCHERYTIGTYQDTQAAAAFLANHFGCIHTEKVNEFTEKTNVSNNTPDLDQNALDNRPTNTVDDPALKSGKDITFWDTKSLIKMILLPFICFIIIGLIVTTL</sequence>
<proteinExistence type="predicted"/>
<keyword evidence="4" id="KW-1185">Reference proteome</keyword>
<evidence type="ECO:0000313" key="4">
    <source>
        <dbReference type="Proteomes" id="UP001620262"/>
    </source>
</evidence>
<keyword evidence="2" id="KW-0472">Membrane</keyword>